<keyword evidence="2" id="KW-1185">Reference proteome</keyword>
<dbReference type="AlphaFoldDB" id="A0AAE0XUS5"/>
<name>A0AAE0XUS5_9GAST</name>
<sequence length="118" mass="13214">MHIDFDPTHPLPLEIDTCKCYTVSDKCFDKSDLQDDHCKAKNSVCITKGHEIFRCTCRRGYSPTHGECVDNTIFTMNGQGDYLEVVPMFCIHGSPVRVQVPNTYATPNLVESSSPNSL</sequence>
<proteinExistence type="predicted"/>
<evidence type="ECO:0008006" key="3">
    <source>
        <dbReference type="Google" id="ProtNLM"/>
    </source>
</evidence>
<accession>A0AAE0XUS5</accession>
<dbReference type="EMBL" id="JAWDGP010007611">
    <property type="protein sequence ID" value="KAK3711410.1"/>
    <property type="molecule type" value="Genomic_DNA"/>
</dbReference>
<evidence type="ECO:0000313" key="2">
    <source>
        <dbReference type="Proteomes" id="UP001283361"/>
    </source>
</evidence>
<gene>
    <name evidence="1" type="ORF">RRG08_018268</name>
</gene>
<evidence type="ECO:0000313" key="1">
    <source>
        <dbReference type="EMBL" id="KAK3711410.1"/>
    </source>
</evidence>
<organism evidence="1 2">
    <name type="scientific">Elysia crispata</name>
    <name type="common">lettuce slug</name>
    <dbReference type="NCBI Taxonomy" id="231223"/>
    <lineage>
        <taxon>Eukaryota</taxon>
        <taxon>Metazoa</taxon>
        <taxon>Spiralia</taxon>
        <taxon>Lophotrochozoa</taxon>
        <taxon>Mollusca</taxon>
        <taxon>Gastropoda</taxon>
        <taxon>Heterobranchia</taxon>
        <taxon>Euthyneura</taxon>
        <taxon>Panpulmonata</taxon>
        <taxon>Sacoglossa</taxon>
        <taxon>Placobranchoidea</taxon>
        <taxon>Plakobranchidae</taxon>
        <taxon>Elysia</taxon>
    </lineage>
</organism>
<dbReference type="Proteomes" id="UP001283361">
    <property type="component" value="Unassembled WGS sequence"/>
</dbReference>
<comment type="caution">
    <text evidence="1">The sequence shown here is derived from an EMBL/GenBank/DDBJ whole genome shotgun (WGS) entry which is preliminary data.</text>
</comment>
<reference evidence="1" key="1">
    <citation type="journal article" date="2023" name="G3 (Bethesda)">
        <title>A reference genome for the long-term kleptoplast-retaining sea slug Elysia crispata morphotype clarki.</title>
        <authorList>
            <person name="Eastman K.E."/>
            <person name="Pendleton A.L."/>
            <person name="Shaikh M.A."/>
            <person name="Suttiyut T."/>
            <person name="Ogas R."/>
            <person name="Tomko P."/>
            <person name="Gavelis G."/>
            <person name="Widhalm J.R."/>
            <person name="Wisecaver J.H."/>
        </authorList>
    </citation>
    <scope>NUCLEOTIDE SEQUENCE</scope>
    <source>
        <strain evidence="1">ECLA1</strain>
    </source>
</reference>
<protein>
    <recommendedName>
        <fullName evidence="3">EGF-like domain-containing protein</fullName>
    </recommendedName>
</protein>